<dbReference type="CTD" id="20328054"/>
<proteinExistence type="predicted"/>
<accession>A0A074ZJ33</accession>
<dbReference type="OrthoDB" id="6266369at2759"/>
<name>A0A074ZJ33_OPIVI</name>
<dbReference type="KEGG" id="ovi:T265_13887"/>
<sequence length="277" mass="31591">MHLPGWVGSTPRKKLEVIFEKYTHLQINLVFTGDSIESLVYDVLQLNVLHTDRLMIQLARYSRYRSLSDLKSFYLKWLEREFTDRKVRGPNPTSASRHPLSRLGQPGSIPAIVLPSGGMAARHRKGATVEQLLLLFLYSWRRQKAVISLAIRAFTSLPTIIMMAMRMLQTIGQEKKLSYASCLQKLNIHLLLECVFMKFSGYLLTVTQMQASVTKDAKRIYEKTYYSYVLSVVSTGAPVDILVHPTKITTRNRDQFDETPNQQLSGIIILRTTAPVT</sequence>
<protein>
    <submittedName>
        <fullName evidence="1">Uncharacterized protein</fullName>
    </submittedName>
</protein>
<evidence type="ECO:0000313" key="2">
    <source>
        <dbReference type="Proteomes" id="UP000054324"/>
    </source>
</evidence>
<keyword evidence="2" id="KW-1185">Reference proteome</keyword>
<dbReference type="GeneID" id="20328054"/>
<feature type="non-terminal residue" evidence="1">
    <location>
        <position position="277"/>
    </location>
</feature>
<reference evidence="1 2" key="1">
    <citation type="submission" date="2013-11" db="EMBL/GenBank/DDBJ databases">
        <title>Opisthorchis viverrini - life in the bile duct.</title>
        <authorList>
            <person name="Young N.D."/>
            <person name="Nagarajan N."/>
            <person name="Lin S.J."/>
            <person name="Korhonen P.K."/>
            <person name="Jex A.R."/>
            <person name="Hall R.S."/>
            <person name="Safavi-Hemami H."/>
            <person name="Kaewkong W."/>
            <person name="Bertrand D."/>
            <person name="Gao S."/>
            <person name="Seet Q."/>
            <person name="Wongkham S."/>
            <person name="Teh B.T."/>
            <person name="Wongkham C."/>
            <person name="Intapan P.M."/>
            <person name="Maleewong W."/>
            <person name="Yang X."/>
            <person name="Hu M."/>
            <person name="Wang Z."/>
            <person name="Hofmann A."/>
            <person name="Sternberg P.W."/>
            <person name="Tan P."/>
            <person name="Wang J."/>
            <person name="Gasser R.B."/>
        </authorList>
    </citation>
    <scope>NUCLEOTIDE SEQUENCE [LARGE SCALE GENOMIC DNA]</scope>
</reference>
<dbReference type="AlphaFoldDB" id="A0A074ZJ33"/>
<gene>
    <name evidence="1" type="ORF">T265_13887</name>
</gene>
<dbReference type="EMBL" id="KL596733">
    <property type="protein sequence ID" value="KER27001.1"/>
    <property type="molecule type" value="Genomic_DNA"/>
</dbReference>
<dbReference type="Proteomes" id="UP000054324">
    <property type="component" value="Unassembled WGS sequence"/>
</dbReference>
<dbReference type="RefSeq" id="XP_009169253.1">
    <property type="nucleotide sequence ID" value="XM_009170989.1"/>
</dbReference>
<evidence type="ECO:0000313" key="1">
    <source>
        <dbReference type="EMBL" id="KER27001.1"/>
    </source>
</evidence>
<organism evidence="1 2">
    <name type="scientific">Opisthorchis viverrini</name>
    <name type="common">Southeast Asian liver fluke</name>
    <dbReference type="NCBI Taxonomy" id="6198"/>
    <lineage>
        <taxon>Eukaryota</taxon>
        <taxon>Metazoa</taxon>
        <taxon>Spiralia</taxon>
        <taxon>Lophotrochozoa</taxon>
        <taxon>Platyhelminthes</taxon>
        <taxon>Trematoda</taxon>
        <taxon>Digenea</taxon>
        <taxon>Opisthorchiida</taxon>
        <taxon>Opisthorchiata</taxon>
        <taxon>Opisthorchiidae</taxon>
        <taxon>Opisthorchis</taxon>
    </lineage>
</organism>